<dbReference type="Gene3D" id="3.40.50.1240">
    <property type="entry name" value="Phosphoglycerate mutase-like"/>
    <property type="match status" value="1"/>
</dbReference>
<dbReference type="SUPFAM" id="SSF53254">
    <property type="entry name" value="Phosphoglycerate mutase-like"/>
    <property type="match status" value="1"/>
</dbReference>
<dbReference type="InterPro" id="IPR050275">
    <property type="entry name" value="PGM_Phosphatase"/>
</dbReference>
<accession>A0A370HYR3</accession>
<dbReference type="RefSeq" id="WP_068006781.1">
    <property type="nucleotide sequence ID" value="NZ_QQBC01000010.1"/>
</dbReference>
<dbReference type="AlphaFoldDB" id="A0A370HYR3"/>
<dbReference type="PANTHER" id="PTHR48100">
    <property type="entry name" value="BROAD-SPECIFICITY PHOSPHATASE YOR283W-RELATED"/>
    <property type="match status" value="1"/>
</dbReference>
<proteinExistence type="predicted"/>
<name>A0A370HYR3_9NOCA</name>
<evidence type="ECO:0000313" key="2">
    <source>
        <dbReference type="Proteomes" id="UP000254869"/>
    </source>
</evidence>
<sequence>MSEVARLTLVTHALTEAVAAARFPADEPLSAPGERSVMKVGPSVYAERADLVLTAPELRTRRTAEILGRDAEIEAALMDWRCGEWAGRTVDELAPEDLMAWLTDPEHRPPSGESIRDLLDRVREWLRTLTATPRRVTAVTHPAVVRAAVLLALDAPARSFWRVDIPPLSATTLHGRASTWTLRATAHPLIPAD</sequence>
<organism evidence="1 2">
    <name type="scientific">Nocardia pseudobrasiliensis</name>
    <dbReference type="NCBI Taxonomy" id="45979"/>
    <lineage>
        <taxon>Bacteria</taxon>
        <taxon>Bacillati</taxon>
        <taxon>Actinomycetota</taxon>
        <taxon>Actinomycetes</taxon>
        <taxon>Mycobacteriales</taxon>
        <taxon>Nocardiaceae</taxon>
        <taxon>Nocardia</taxon>
    </lineage>
</organism>
<dbReference type="Proteomes" id="UP000254869">
    <property type="component" value="Unassembled WGS sequence"/>
</dbReference>
<keyword evidence="2" id="KW-1185">Reference proteome</keyword>
<dbReference type="SMART" id="SM00855">
    <property type="entry name" value="PGAM"/>
    <property type="match status" value="1"/>
</dbReference>
<dbReference type="InterPro" id="IPR013078">
    <property type="entry name" value="His_Pase_superF_clade-1"/>
</dbReference>
<evidence type="ECO:0000313" key="1">
    <source>
        <dbReference type="EMBL" id="RDI63646.1"/>
    </source>
</evidence>
<dbReference type="Pfam" id="PF00300">
    <property type="entry name" value="His_Phos_1"/>
    <property type="match status" value="1"/>
</dbReference>
<dbReference type="InterPro" id="IPR029033">
    <property type="entry name" value="His_PPase_superfam"/>
</dbReference>
<reference evidence="1 2" key="1">
    <citation type="submission" date="2018-07" db="EMBL/GenBank/DDBJ databases">
        <title>Genomic Encyclopedia of Type Strains, Phase IV (KMG-IV): sequencing the most valuable type-strain genomes for metagenomic binning, comparative biology and taxonomic classification.</title>
        <authorList>
            <person name="Goeker M."/>
        </authorList>
    </citation>
    <scope>NUCLEOTIDE SEQUENCE [LARGE SCALE GENOMIC DNA]</scope>
    <source>
        <strain evidence="1 2">DSM 44290</strain>
    </source>
</reference>
<gene>
    <name evidence="1" type="ORF">DFR76_110343</name>
</gene>
<dbReference type="CDD" id="cd07067">
    <property type="entry name" value="HP_PGM_like"/>
    <property type="match status" value="1"/>
</dbReference>
<dbReference type="GO" id="GO:0016791">
    <property type="term" value="F:phosphatase activity"/>
    <property type="evidence" value="ECO:0007669"/>
    <property type="project" value="TreeGrafter"/>
</dbReference>
<protein>
    <submittedName>
        <fullName evidence="1">Broad specificity phosphatase PhoE</fullName>
    </submittedName>
</protein>
<dbReference type="STRING" id="1210086.GCA_001613105_07009"/>
<comment type="caution">
    <text evidence="1">The sequence shown here is derived from an EMBL/GenBank/DDBJ whole genome shotgun (WGS) entry which is preliminary data.</text>
</comment>
<dbReference type="EMBL" id="QQBC01000010">
    <property type="protein sequence ID" value="RDI63646.1"/>
    <property type="molecule type" value="Genomic_DNA"/>
</dbReference>